<feature type="non-terminal residue" evidence="1">
    <location>
        <position position="157"/>
    </location>
</feature>
<comment type="caution">
    <text evidence="1">The sequence shown here is derived from an EMBL/GenBank/DDBJ whole genome shotgun (WGS) entry which is preliminary data.</text>
</comment>
<organism evidence="1 2">
    <name type="scientific">Favolaschia claudopus</name>
    <dbReference type="NCBI Taxonomy" id="2862362"/>
    <lineage>
        <taxon>Eukaryota</taxon>
        <taxon>Fungi</taxon>
        <taxon>Dikarya</taxon>
        <taxon>Basidiomycota</taxon>
        <taxon>Agaricomycotina</taxon>
        <taxon>Agaricomycetes</taxon>
        <taxon>Agaricomycetidae</taxon>
        <taxon>Agaricales</taxon>
        <taxon>Marasmiineae</taxon>
        <taxon>Mycenaceae</taxon>
        <taxon>Favolaschia</taxon>
    </lineage>
</organism>
<reference evidence="1 2" key="1">
    <citation type="journal article" date="2024" name="J Genomics">
        <title>Draft genome sequencing and assembly of Favolaschia claudopus CIRM-BRFM 2984 isolated from oak limbs.</title>
        <authorList>
            <person name="Navarro D."/>
            <person name="Drula E."/>
            <person name="Chaduli D."/>
            <person name="Cazenave R."/>
            <person name="Ahrendt S."/>
            <person name="Wang J."/>
            <person name="Lipzen A."/>
            <person name="Daum C."/>
            <person name="Barry K."/>
            <person name="Grigoriev I.V."/>
            <person name="Favel A."/>
            <person name="Rosso M.N."/>
            <person name="Martin F."/>
        </authorList>
    </citation>
    <scope>NUCLEOTIDE SEQUENCE [LARGE SCALE GENOMIC DNA]</scope>
    <source>
        <strain evidence="1 2">CIRM-BRFM 2984</strain>
    </source>
</reference>
<sequence>LQVWDGWPNGRFQLLFTTQQVADTTKLAVNWSCEARSPGQRGSASSISWERGKELRRRCIGALVCTSRCCSFKITAAPAVRGFDLERQLRKKCLCGEDLGLVSSRIELTTFFFRDGACFSHSGDHTHSKYTHSLVFQSREPFNFTEYIEKRPISLSV</sequence>
<keyword evidence="2" id="KW-1185">Reference proteome</keyword>
<dbReference type="Proteomes" id="UP001362999">
    <property type="component" value="Unassembled WGS sequence"/>
</dbReference>
<protein>
    <submittedName>
        <fullName evidence="1">Uncharacterized protein</fullName>
    </submittedName>
</protein>
<evidence type="ECO:0000313" key="1">
    <source>
        <dbReference type="EMBL" id="KAK7034386.1"/>
    </source>
</evidence>
<name>A0AAW0C6M6_9AGAR</name>
<gene>
    <name evidence="1" type="ORF">R3P38DRAFT_2430074</name>
</gene>
<feature type="non-terminal residue" evidence="1">
    <location>
        <position position="1"/>
    </location>
</feature>
<dbReference type="AlphaFoldDB" id="A0AAW0C6M6"/>
<dbReference type="EMBL" id="JAWWNJ010000021">
    <property type="protein sequence ID" value="KAK7034386.1"/>
    <property type="molecule type" value="Genomic_DNA"/>
</dbReference>
<proteinExistence type="predicted"/>
<accession>A0AAW0C6M6</accession>
<evidence type="ECO:0000313" key="2">
    <source>
        <dbReference type="Proteomes" id="UP001362999"/>
    </source>
</evidence>